<dbReference type="EMBL" id="JACRYL010000016">
    <property type="protein sequence ID" value="MBC6112122.1"/>
    <property type="molecule type" value="Genomic_DNA"/>
</dbReference>
<accession>A0ABR7KVH6</accession>
<dbReference type="Proteomes" id="UP000652755">
    <property type="component" value="Unassembled WGS sequence"/>
</dbReference>
<dbReference type="RefSeq" id="WP_187072548.1">
    <property type="nucleotide sequence ID" value="NZ_JACRYL010000016.1"/>
</dbReference>
<organism evidence="1 2">
    <name type="scientific">Pedobacter fastidiosus</name>
    <dbReference type="NCBI Taxonomy" id="2765361"/>
    <lineage>
        <taxon>Bacteria</taxon>
        <taxon>Pseudomonadati</taxon>
        <taxon>Bacteroidota</taxon>
        <taxon>Sphingobacteriia</taxon>
        <taxon>Sphingobacteriales</taxon>
        <taxon>Sphingobacteriaceae</taxon>
        <taxon>Pedobacter</taxon>
    </lineage>
</organism>
<name>A0ABR7KVH6_9SPHI</name>
<protein>
    <submittedName>
        <fullName evidence="1">Gluconate 2-dehydrogenase subunit 3 family protein</fullName>
    </submittedName>
</protein>
<keyword evidence="2" id="KW-1185">Reference proteome</keyword>
<gene>
    <name evidence="1" type="ORF">H7U22_16990</name>
</gene>
<proteinExistence type="predicted"/>
<dbReference type="Pfam" id="PF13618">
    <property type="entry name" value="Gluconate_2-dh3"/>
    <property type="match status" value="1"/>
</dbReference>
<dbReference type="InterPro" id="IPR027056">
    <property type="entry name" value="Gluconate_2DH_su3"/>
</dbReference>
<comment type="caution">
    <text evidence="1">The sequence shown here is derived from an EMBL/GenBank/DDBJ whole genome shotgun (WGS) entry which is preliminary data.</text>
</comment>
<sequence>MNRRSSIKSAILLGILGVSTLSIYKYRVLNIEVDLKRFYDYQKLIAELAECIIPKSDSPGAKEANVDQYIINVLINCTPIKEQHKFLDGLEYLETYTRDMYDKSFFKCTEKEKLDVLQYFEDRDNYNFSILNKINAKFLGQSFFNKLKRLTIEGYFSSNLGATKCLSYDYVPVNYIACKPLGLNQKSWATR</sequence>
<reference evidence="1 2" key="1">
    <citation type="submission" date="2020-08" db="EMBL/GenBank/DDBJ databases">
        <authorList>
            <person name="Sun Q."/>
            <person name="Inoue M."/>
        </authorList>
    </citation>
    <scope>NUCLEOTIDE SEQUENCE [LARGE SCALE GENOMIC DNA]</scope>
    <source>
        <strain evidence="1 2">CCM 8938</strain>
    </source>
</reference>
<evidence type="ECO:0000313" key="1">
    <source>
        <dbReference type="EMBL" id="MBC6112122.1"/>
    </source>
</evidence>
<evidence type="ECO:0000313" key="2">
    <source>
        <dbReference type="Proteomes" id="UP000652755"/>
    </source>
</evidence>